<dbReference type="InterPro" id="IPR029035">
    <property type="entry name" value="DHS-like_NAD/FAD-binding_dom"/>
</dbReference>
<evidence type="ECO:0000256" key="9">
    <source>
        <dbReference type="ARBA" id="ARBA00023242"/>
    </source>
</evidence>
<evidence type="ECO:0000256" key="4">
    <source>
        <dbReference type="ARBA" id="ARBA00012928"/>
    </source>
</evidence>
<keyword evidence="8" id="KW-0520">NAD</keyword>
<evidence type="ECO:0000256" key="10">
    <source>
        <dbReference type="PROSITE-ProRule" id="PRU00236"/>
    </source>
</evidence>
<dbReference type="GO" id="GO:0005637">
    <property type="term" value="C:nuclear inner membrane"/>
    <property type="evidence" value="ECO:0007669"/>
    <property type="project" value="TreeGrafter"/>
</dbReference>
<feature type="domain" description="Deacetylase sirtuin-type" evidence="12">
    <location>
        <begin position="147"/>
        <end position="408"/>
    </location>
</feature>
<feature type="compositionally biased region" description="Basic and acidic residues" evidence="11">
    <location>
        <begin position="739"/>
        <end position="758"/>
    </location>
</feature>
<dbReference type="GO" id="GO:0046872">
    <property type="term" value="F:metal ion binding"/>
    <property type="evidence" value="ECO:0007669"/>
    <property type="project" value="UniProtKB-KW"/>
</dbReference>
<evidence type="ECO:0000256" key="8">
    <source>
        <dbReference type="ARBA" id="ARBA00023027"/>
    </source>
</evidence>
<dbReference type="Proteomes" id="UP001374579">
    <property type="component" value="Unassembled WGS sequence"/>
</dbReference>
<feature type="compositionally biased region" description="Basic and acidic residues" evidence="11">
    <location>
        <begin position="440"/>
        <end position="453"/>
    </location>
</feature>
<dbReference type="InterPro" id="IPR026590">
    <property type="entry name" value="Ssirtuin_cat_dom"/>
</dbReference>
<dbReference type="FunFam" id="3.30.1600.10:FF:000013">
    <property type="entry name" value="NAD-dependent protein deacetylase sirtuin-1"/>
    <property type="match status" value="1"/>
</dbReference>
<dbReference type="PROSITE" id="PS50305">
    <property type="entry name" value="SIRTUIN"/>
    <property type="match status" value="1"/>
</dbReference>
<dbReference type="InterPro" id="IPR003000">
    <property type="entry name" value="Sirtuin"/>
</dbReference>
<feature type="binding site" evidence="10">
    <location>
        <position position="282"/>
    </location>
    <ligand>
        <name>Zn(2+)</name>
        <dbReference type="ChEBI" id="CHEBI:29105"/>
    </ligand>
</feature>
<dbReference type="PANTHER" id="PTHR11085:SF9">
    <property type="entry name" value="NAD-DEPENDENT PROTEIN DEACETYLASE SIRTUIN-1"/>
    <property type="match status" value="1"/>
</dbReference>
<dbReference type="Gene3D" id="3.30.1600.10">
    <property type="entry name" value="SIR2/SIRT2 'Small Domain"/>
    <property type="match status" value="1"/>
</dbReference>
<comment type="cofactor">
    <cofactor evidence="1">
        <name>Zn(2+)</name>
        <dbReference type="ChEBI" id="CHEBI:29105"/>
    </cofactor>
</comment>
<feature type="compositionally biased region" description="Polar residues" evidence="11">
    <location>
        <begin position="578"/>
        <end position="589"/>
    </location>
</feature>
<keyword evidence="5" id="KW-0808">Transferase</keyword>
<feature type="compositionally biased region" description="Acidic residues" evidence="11">
    <location>
        <begin position="58"/>
        <end position="68"/>
    </location>
</feature>
<dbReference type="GO" id="GO:0070403">
    <property type="term" value="F:NAD+ binding"/>
    <property type="evidence" value="ECO:0007669"/>
    <property type="project" value="InterPro"/>
</dbReference>
<feature type="binding site" evidence="10">
    <location>
        <position position="309"/>
    </location>
    <ligand>
        <name>Zn(2+)</name>
        <dbReference type="ChEBI" id="CHEBI:29105"/>
    </ligand>
</feature>
<evidence type="ECO:0000256" key="11">
    <source>
        <dbReference type="SAM" id="MobiDB-lite"/>
    </source>
</evidence>
<dbReference type="GO" id="GO:0002039">
    <property type="term" value="F:p53 binding"/>
    <property type="evidence" value="ECO:0007669"/>
    <property type="project" value="TreeGrafter"/>
</dbReference>
<dbReference type="GO" id="GO:0017136">
    <property type="term" value="F:histone deacetylase activity, NAD-dependent"/>
    <property type="evidence" value="ECO:0007669"/>
    <property type="project" value="TreeGrafter"/>
</dbReference>
<keyword evidence="6 10" id="KW-0479">Metal-binding</keyword>
<dbReference type="GO" id="GO:0033553">
    <property type="term" value="C:rDNA heterochromatin"/>
    <property type="evidence" value="ECO:0007669"/>
    <property type="project" value="TreeGrafter"/>
</dbReference>
<feature type="compositionally biased region" description="Low complexity" evidence="11">
    <location>
        <begin position="531"/>
        <end position="549"/>
    </location>
</feature>
<feature type="region of interest" description="Disordered" evidence="11">
    <location>
        <begin position="525"/>
        <end position="549"/>
    </location>
</feature>
<reference evidence="13 14" key="1">
    <citation type="submission" date="2024-02" db="EMBL/GenBank/DDBJ databases">
        <title>Chromosome-scale genome assembly of the rough periwinkle Littorina saxatilis.</title>
        <authorList>
            <person name="De Jode A."/>
            <person name="Faria R."/>
            <person name="Formenti G."/>
            <person name="Sims Y."/>
            <person name="Smith T.P."/>
            <person name="Tracey A."/>
            <person name="Wood J.M.D."/>
            <person name="Zagrodzka Z.B."/>
            <person name="Johannesson K."/>
            <person name="Butlin R.K."/>
            <person name="Leder E.H."/>
        </authorList>
    </citation>
    <scope>NUCLEOTIDE SEQUENCE [LARGE SCALE GENOMIC DNA]</scope>
    <source>
        <strain evidence="13">Snail1</strain>
        <tissue evidence="13">Muscle</tissue>
    </source>
</reference>
<keyword evidence="9" id="KW-0539">Nucleus</keyword>
<proteinExistence type="inferred from homology"/>
<feature type="binding site" evidence="10">
    <location>
        <position position="306"/>
    </location>
    <ligand>
        <name>Zn(2+)</name>
        <dbReference type="ChEBI" id="CHEBI:29105"/>
    </ligand>
</feature>
<dbReference type="SUPFAM" id="SSF52467">
    <property type="entry name" value="DHS-like NAD/FAD-binding domain"/>
    <property type="match status" value="1"/>
</dbReference>
<evidence type="ECO:0000259" key="12">
    <source>
        <dbReference type="PROSITE" id="PS50305"/>
    </source>
</evidence>
<evidence type="ECO:0000256" key="5">
    <source>
        <dbReference type="ARBA" id="ARBA00022679"/>
    </source>
</evidence>
<feature type="compositionally biased region" description="Low complexity" evidence="11">
    <location>
        <begin position="590"/>
        <end position="607"/>
    </location>
</feature>
<dbReference type="Pfam" id="PF02146">
    <property type="entry name" value="SIR2"/>
    <property type="match status" value="1"/>
</dbReference>
<dbReference type="PANTHER" id="PTHR11085">
    <property type="entry name" value="NAD-DEPENDENT PROTEIN DEACYLASE SIRTUIN-5, MITOCHONDRIAL-RELATED"/>
    <property type="match status" value="1"/>
</dbReference>
<organism evidence="13 14">
    <name type="scientific">Littorina saxatilis</name>
    <dbReference type="NCBI Taxonomy" id="31220"/>
    <lineage>
        <taxon>Eukaryota</taxon>
        <taxon>Metazoa</taxon>
        <taxon>Spiralia</taxon>
        <taxon>Lophotrochozoa</taxon>
        <taxon>Mollusca</taxon>
        <taxon>Gastropoda</taxon>
        <taxon>Caenogastropoda</taxon>
        <taxon>Littorinimorpha</taxon>
        <taxon>Littorinoidea</taxon>
        <taxon>Littorinidae</taxon>
        <taxon>Littorina</taxon>
    </lineage>
</organism>
<comment type="caution">
    <text evidence="13">The sequence shown here is derived from an EMBL/GenBank/DDBJ whole genome shotgun (WGS) entry which is preliminary data.</text>
</comment>
<feature type="region of interest" description="Disordered" evidence="11">
    <location>
        <begin position="424"/>
        <end position="484"/>
    </location>
</feature>
<comment type="similarity">
    <text evidence="3">Belongs to the sirtuin family. Class I subfamily.</text>
</comment>
<feature type="compositionally biased region" description="Basic and acidic residues" evidence="11">
    <location>
        <begin position="645"/>
        <end position="670"/>
    </location>
</feature>
<evidence type="ECO:0000256" key="6">
    <source>
        <dbReference type="ARBA" id="ARBA00022723"/>
    </source>
</evidence>
<dbReference type="AlphaFoldDB" id="A0AAN9C2S3"/>
<dbReference type="EC" id="2.3.1.286" evidence="4"/>
<evidence type="ECO:0000313" key="13">
    <source>
        <dbReference type="EMBL" id="KAK7113350.1"/>
    </source>
</evidence>
<dbReference type="GO" id="GO:0003714">
    <property type="term" value="F:transcription corepressor activity"/>
    <property type="evidence" value="ECO:0007669"/>
    <property type="project" value="TreeGrafter"/>
</dbReference>
<feature type="binding site" evidence="10">
    <location>
        <position position="285"/>
    </location>
    <ligand>
        <name>Zn(2+)</name>
        <dbReference type="ChEBI" id="CHEBI:29105"/>
    </ligand>
</feature>
<gene>
    <name evidence="13" type="ORF">V1264_012651</name>
</gene>
<keyword evidence="14" id="KW-1185">Reference proteome</keyword>
<feature type="region of interest" description="Disordered" evidence="11">
    <location>
        <begin position="1"/>
        <end position="74"/>
    </location>
</feature>
<evidence type="ECO:0000256" key="1">
    <source>
        <dbReference type="ARBA" id="ARBA00001947"/>
    </source>
</evidence>
<evidence type="ECO:0000256" key="2">
    <source>
        <dbReference type="ARBA" id="ARBA00004123"/>
    </source>
</evidence>
<feature type="region of interest" description="Disordered" evidence="11">
    <location>
        <begin position="578"/>
        <end position="670"/>
    </location>
</feature>
<protein>
    <recommendedName>
        <fullName evidence="4">protein acetyllysine N-acetyltransferase</fullName>
        <ecNumber evidence="4">2.3.1.286</ecNumber>
    </recommendedName>
</protein>
<feature type="compositionally biased region" description="Basic and acidic residues" evidence="11">
    <location>
        <begin position="1"/>
        <end position="26"/>
    </location>
</feature>
<dbReference type="InterPro" id="IPR026591">
    <property type="entry name" value="Sirtuin_cat_small_dom_sf"/>
</dbReference>
<sequence>MESEGEKQDYEPLSKRLRLDPDREDAATTSELTDDRYEPGEADSSSSAENMQGGGGDCDSDDSSDDIDNLSGISNLSELNDQCDESSWQPIAGPISWVQRQMTLGVNPRTLLKNVLGDEYEIDDDVDEFKLWNVIINIVMEPRPRKKLPDFNTLDDVVGLLKKCNNILVLTGAGVSVSCGIPDFRSRDGVYARLAKDFPNLPDPQSMFDIDFFKTDQRPFFKFAKEIYPGQFEPSPCHKFIKLLETHGKLLRNYTQNIDTLENVAGIENVIECHGSFATATCRVCGHSCDAEAIRKDIFNQQIPRCPKCSPDIEQAVMKPDIVFFGESLPQKFHKQMALDKNECDLLIVIGSSLKVRPVALIPSAIPPNVPQIIINREPLHKSLNFDVELLGNCDDIISELCKRLGEGWDHLALPGPPAQEVNYFRDVPHPPELPVPPGEKGETTEDPVDHNADSGLGVFGGGSSKGAGHVTHPSSHAGGTEFLGLSNTDRLEWLSSSDSGAESATTPDIHGHIDLAVGAHTQCGDRSKAVSSQESGDSHVSSSGPVSHHCVRCSQASAQGECDCGREKLTCQVPLTADTSSHTQSVKLSTASEETTHHPSSSSSLSHHSRQRSSSESRHSTEPHSTRNGHSPRKRNNSHSHSQGHGEKEKIDIEKESKQDNSHCSHTDTIEQIRQMWVPRRRMSVASRMAENQIVFVPPNRYIFRGAEVYSSSEDSSDVESVGDEDTMPPGSVSPTLQDHDADNSLEDKEIDAEKMGEAAGIIVSSSSAVSRKDKGRTLGDSGGTGQGDSSLKSDSDTTLESKRSFSKI</sequence>
<dbReference type="EMBL" id="JBAMIC010000002">
    <property type="protein sequence ID" value="KAK7113350.1"/>
    <property type="molecule type" value="Genomic_DNA"/>
</dbReference>
<feature type="compositionally biased region" description="Basic and acidic residues" evidence="11">
    <location>
        <begin position="614"/>
        <end position="626"/>
    </location>
</feature>
<feature type="active site" description="Proton acceptor" evidence="10">
    <location>
        <position position="274"/>
    </location>
</feature>
<feature type="compositionally biased region" description="Low complexity" evidence="11">
    <location>
        <begin position="760"/>
        <end position="771"/>
    </location>
</feature>
<dbReference type="InterPro" id="IPR050134">
    <property type="entry name" value="NAD-dep_sirtuin_deacylases"/>
</dbReference>
<name>A0AAN9C2S3_9CAEN</name>
<feature type="compositionally biased region" description="Acidic residues" evidence="11">
    <location>
        <begin position="716"/>
        <end position="728"/>
    </location>
</feature>
<feature type="region of interest" description="Disordered" evidence="11">
    <location>
        <begin position="710"/>
        <end position="810"/>
    </location>
</feature>
<evidence type="ECO:0000256" key="3">
    <source>
        <dbReference type="ARBA" id="ARBA00006924"/>
    </source>
</evidence>
<evidence type="ECO:0000313" key="14">
    <source>
        <dbReference type="Proteomes" id="UP001374579"/>
    </source>
</evidence>
<keyword evidence="7 10" id="KW-0862">Zinc</keyword>
<comment type="subcellular location">
    <subcellularLocation>
        <location evidence="2">Nucleus</location>
    </subcellularLocation>
</comment>
<dbReference type="CDD" id="cd01408">
    <property type="entry name" value="SIRT1"/>
    <property type="match status" value="1"/>
</dbReference>
<dbReference type="GO" id="GO:0005654">
    <property type="term" value="C:nucleoplasm"/>
    <property type="evidence" value="ECO:0007669"/>
    <property type="project" value="TreeGrafter"/>
</dbReference>
<feature type="compositionally biased region" description="Basic and acidic residues" evidence="11">
    <location>
        <begin position="793"/>
        <end position="810"/>
    </location>
</feature>
<accession>A0AAN9C2S3</accession>
<evidence type="ECO:0000256" key="7">
    <source>
        <dbReference type="ARBA" id="ARBA00022833"/>
    </source>
</evidence>
<dbReference type="Gene3D" id="3.40.50.1220">
    <property type="entry name" value="TPP-binding domain"/>
    <property type="match status" value="1"/>
</dbReference>